<evidence type="ECO:0000313" key="7">
    <source>
        <dbReference type="EMBL" id="CAM36337.1"/>
    </source>
</evidence>
<feature type="transmembrane region" description="Helical" evidence="6">
    <location>
        <begin position="64"/>
        <end position="87"/>
    </location>
</feature>
<dbReference type="PANTHER" id="PTHR47757:SF2">
    <property type="entry name" value="G_PROTEIN_RECEP_F1_2 DOMAIN-CONTAINING PROTEIN-RELATED"/>
    <property type="match status" value="1"/>
</dbReference>
<dbReference type="InterPro" id="IPR053365">
    <property type="entry name" value="Nematode_rcpt-like"/>
</dbReference>
<dbReference type="KEGG" id="cel:CELE_C50E10.7"/>
<feature type="transmembrane region" description="Helical" evidence="6">
    <location>
        <begin position="294"/>
        <end position="315"/>
    </location>
</feature>
<feature type="transmembrane region" description="Helical" evidence="6">
    <location>
        <begin position="254"/>
        <end position="274"/>
    </location>
</feature>
<dbReference type="HOGENOM" id="CLU_063305_1_0_1"/>
<reference evidence="7 8" key="1">
    <citation type="journal article" date="1998" name="Science">
        <title>Genome sequence of the nematode C. elegans: a platform for investigating biology.</title>
        <authorList>
            <consortium name="The C. elegans sequencing consortium"/>
            <person name="Sulson J.E."/>
            <person name="Waterston R."/>
        </authorList>
    </citation>
    <scope>NUCLEOTIDE SEQUENCE [LARGE SCALE GENOMIC DNA]</scope>
    <source>
        <strain evidence="7 8">Bristol N2</strain>
    </source>
</reference>
<evidence type="ECO:0000256" key="2">
    <source>
        <dbReference type="ARBA" id="ARBA00006803"/>
    </source>
</evidence>
<keyword evidence="5 6" id="KW-0472">Membrane</keyword>
<evidence type="ECO:0000256" key="3">
    <source>
        <dbReference type="ARBA" id="ARBA00022692"/>
    </source>
</evidence>
<sequence length="363" mass="42008">MIFSINNGDFQIWLPLYIIYSDSYIYKGALLIEALLTVIVLIFTVISGFIILTTTAFHKNFNSLIAIVILSWLFAMVGKILTFPYLIGIIKFENCNLTNPWWTSDVAKMIPLDNFKGAWPLFLGGALTWYYIFMMTTCLFTLAMERTFASFLIKNYENTPRPYLLALLVLFQQFIIFTTTYLIFFNKLQFIPIIIFLVVINTSAMIGFFLNRQYSLKILRLFKKKPEESMRNYTLAVRFQAKENLRVFNLTARVFSVGFLLILTGVLAIIIVTFDIIPTWNTPLNRVFECLIHLNPLIICPVLILSVNTWSKALLNIRLPLIHHLMLQIPCINEQPPPAGKVTSQSQKLETYTYFLQLQVAWE</sequence>
<dbReference type="UCSC" id="C50E10.7">
    <property type="organism name" value="c. elegans"/>
</dbReference>
<dbReference type="WormBase" id="C50E10.7">
    <property type="protein sequence ID" value="CE38059"/>
    <property type="gene ID" value="WBGene00016830"/>
    <property type="gene designation" value="sre-55"/>
</dbReference>
<organism evidence="7 8">
    <name type="scientific">Caenorhabditis elegans</name>
    <dbReference type="NCBI Taxonomy" id="6239"/>
    <lineage>
        <taxon>Eukaryota</taxon>
        <taxon>Metazoa</taxon>
        <taxon>Ecdysozoa</taxon>
        <taxon>Nematoda</taxon>
        <taxon>Chromadorea</taxon>
        <taxon>Rhabditida</taxon>
        <taxon>Rhabditina</taxon>
        <taxon>Rhabditomorpha</taxon>
        <taxon>Rhabditoidea</taxon>
        <taxon>Rhabditidae</taxon>
        <taxon>Peloderinae</taxon>
        <taxon>Caenorhabditis</taxon>
    </lineage>
</organism>
<comment type="similarity">
    <text evidence="2">Belongs to the nematode receptor-like protein sre family.</text>
</comment>
<dbReference type="GO" id="GO:0016020">
    <property type="term" value="C:membrane"/>
    <property type="evidence" value="ECO:0007669"/>
    <property type="project" value="UniProtKB-SubCell"/>
</dbReference>
<accession>A3QMA5</accession>
<dbReference type="GO" id="GO:0007606">
    <property type="term" value="P:sensory perception of chemical stimulus"/>
    <property type="evidence" value="ECO:0007669"/>
    <property type="project" value="InterPro"/>
</dbReference>
<keyword evidence="3 6" id="KW-0812">Transmembrane</keyword>
<feature type="transmembrane region" description="Helical" evidence="6">
    <location>
        <begin position="163"/>
        <end position="184"/>
    </location>
</feature>
<evidence type="ECO:0000313" key="9">
    <source>
        <dbReference type="WormBase" id="C50E10.7"/>
    </source>
</evidence>
<dbReference type="EMBL" id="BX284602">
    <property type="protein sequence ID" value="CAM36337.1"/>
    <property type="molecule type" value="Genomic_DNA"/>
</dbReference>
<dbReference type="InParanoid" id="A3QMA5"/>
<evidence type="ECO:0000313" key="8">
    <source>
        <dbReference type="Proteomes" id="UP000001940"/>
    </source>
</evidence>
<feature type="transmembrane region" description="Helical" evidence="6">
    <location>
        <begin position="118"/>
        <end position="142"/>
    </location>
</feature>
<comment type="subcellular location">
    <subcellularLocation>
        <location evidence="1">Membrane</location>
        <topology evidence="1">Multi-pass membrane protein</topology>
    </subcellularLocation>
</comment>
<dbReference type="FunCoup" id="A3QMA5">
    <property type="interactions" value="9"/>
</dbReference>
<dbReference type="Proteomes" id="UP000001940">
    <property type="component" value="Chromosome II"/>
</dbReference>
<dbReference type="GeneID" id="183668"/>
<dbReference type="SMR" id="A3QMA5"/>
<dbReference type="RefSeq" id="NP_496618.2">
    <property type="nucleotide sequence ID" value="NM_064217.2"/>
</dbReference>
<keyword evidence="4 6" id="KW-1133">Transmembrane helix</keyword>
<feature type="transmembrane region" description="Helical" evidence="6">
    <location>
        <begin position="190"/>
        <end position="210"/>
    </location>
</feature>
<dbReference type="PhylomeDB" id="A3QMA5"/>
<dbReference type="OrthoDB" id="5848981at2759"/>
<dbReference type="PaxDb" id="6239-C50E10.7"/>
<dbReference type="AlphaFoldDB" id="A3QMA5"/>
<dbReference type="PANTHER" id="PTHR47757">
    <property type="entry name" value="SERPENTINE RECEPTOR, CLASS E (EPSILON)-RELATED"/>
    <property type="match status" value="1"/>
</dbReference>
<proteinExistence type="inferred from homology"/>
<name>A3QMA5_CAEEL</name>
<dbReference type="AGR" id="WB:WBGene00016830"/>
<feature type="transmembrane region" description="Helical" evidence="6">
    <location>
        <begin position="24"/>
        <end position="52"/>
    </location>
</feature>
<evidence type="ECO:0000256" key="6">
    <source>
        <dbReference type="SAM" id="Phobius"/>
    </source>
</evidence>
<keyword evidence="8" id="KW-1185">Reference proteome</keyword>
<gene>
    <name evidence="7 9" type="primary">sre-55</name>
    <name evidence="9" type="ORF">C50E10.7</name>
    <name evidence="7" type="ORF">CELE_C50E10.7</name>
</gene>
<keyword evidence="7" id="KW-0675">Receptor</keyword>
<evidence type="ECO:0000256" key="4">
    <source>
        <dbReference type="ARBA" id="ARBA00022989"/>
    </source>
</evidence>
<dbReference type="InterPro" id="IPR004151">
    <property type="entry name" value="7TM_GPCR_serpentine_rcpt_Sre"/>
</dbReference>
<evidence type="ECO:0000256" key="5">
    <source>
        <dbReference type="ARBA" id="ARBA00023136"/>
    </source>
</evidence>
<dbReference type="eggNOG" id="ENOG502TMGT">
    <property type="taxonomic scope" value="Eukaryota"/>
</dbReference>
<dbReference type="Pfam" id="PF03125">
    <property type="entry name" value="Sre"/>
    <property type="match status" value="1"/>
</dbReference>
<evidence type="ECO:0000256" key="1">
    <source>
        <dbReference type="ARBA" id="ARBA00004141"/>
    </source>
</evidence>
<dbReference type="PIR" id="T33501">
    <property type="entry name" value="T33501"/>
</dbReference>
<dbReference type="CTD" id="183668"/>
<protein>
    <submittedName>
        <fullName evidence="7">Serpentine Receptor, class E (Epsilon)</fullName>
    </submittedName>
</protein>